<accession>A0AC34GBT8</accession>
<protein>
    <submittedName>
        <fullName evidence="2">Uncharacterized protein</fullName>
    </submittedName>
</protein>
<reference evidence="2" key="1">
    <citation type="submission" date="2022-11" db="UniProtKB">
        <authorList>
            <consortium name="WormBaseParasite"/>
        </authorList>
    </citation>
    <scope>IDENTIFICATION</scope>
</reference>
<evidence type="ECO:0000313" key="2">
    <source>
        <dbReference type="WBParaSite" id="ES5_v2.g27192.t1"/>
    </source>
</evidence>
<name>A0AC34GBT8_9BILA</name>
<proteinExistence type="predicted"/>
<dbReference type="WBParaSite" id="ES5_v2.g27192.t1">
    <property type="protein sequence ID" value="ES5_v2.g27192.t1"/>
    <property type="gene ID" value="ES5_v2.g27192"/>
</dbReference>
<organism evidence="1 2">
    <name type="scientific">Panagrolaimus sp. ES5</name>
    <dbReference type="NCBI Taxonomy" id="591445"/>
    <lineage>
        <taxon>Eukaryota</taxon>
        <taxon>Metazoa</taxon>
        <taxon>Ecdysozoa</taxon>
        <taxon>Nematoda</taxon>
        <taxon>Chromadorea</taxon>
        <taxon>Rhabditida</taxon>
        <taxon>Tylenchina</taxon>
        <taxon>Panagrolaimomorpha</taxon>
        <taxon>Panagrolaimoidea</taxon>
        <taxon>Panagrolaimidae</taxon>
        <taxon>Panagrolaimus</taxon>
    </lineage>
</organism>
<evidence type="ECO:0000313" key="1">
    <source>
        <dbReference type="Proteomes" id="UP000887579"/>
    </source>
</evidence>
<dbReference type="Proteomes" id="UP000887579">
    <property type="component" value="Unplaced"/>
</dbReference>
<sequence length="116" mass="13411">MSRRTTRRQTAENEMEVDADVSPRKTSPRKKTKSTSERQPTDERPPHVDPPENEIVGADFIQNTYDGHLNKRDINRYLSKIDVKIISENKTEKVLEFDLVNVEAAFANTIRRIMIA</sequence>